<dbReference type="GO" id="GO:0051213">
    <property type="term" value="F:dioxygenase activity"/>
    <property type="evidence" value="ECO:0007669"/>
    <property type="project" value="UniProtKB-KW"/>
</dbReference>
<dbReference type="PROSITE" id="PS51819">
    <property type="entry name" value="VOC"/>
    <property type="match status" value="1"/>
</dbReference>
<dbReference type="SUPFAM" id="SSF54593">
    <property type="entry name" value="Glyoxalase/Bleomycin resistance protein/Dihydroxybiphenyl dioxygenase"/>
    <property type="match status" value="1"/>
</dbReference>
<dbReference type="InterPro" id="IPR004360">
    <property type="entry name" value="Glyas_Fos-R_dOase_dom"/>
</dbReference>
<keyword evidence="3" id="KW-0223">Dioxygenase</keyword>
<sequence>MTIQRLDHVGIMVKNIEDSIQFYERVFGLEVLNRMPMELQN</sequence>
<reference evidence="3 4" key="1">
    <citation type="submission" date="2020-08" db="EMBL/GenBank/DDBJ databases">
        <title>Genomic Encyclopedia of Type Strains, Phase III (KMG-III): the genomes of soil and plant-associated and newly described type strains.</title>
        <authorList>
            <person name="Whitman W."/>
        </authorList>
    </citation>
    <scope>NUCLEOTIDE SEQUENCE [LARGE SCALE GENOMIC DNA]</scope>
    <source>
        <strain evidence="3 4">CECT 5831</strain>
    </source>
</reference>
<dbReference type="Proteomes" id="UP000517523">
    <property type="component" value="Unassembled WGS sequence"/>
</dbReference>
<protein>
    <submittedName>
        <fullName evidence="3">Catechol 2,3-dioxygenase-like lactoylglutathione lyase family enzyme</fullName>
    </submittedName>
</protein>
<keyword evidence="1" id="KW-0479">Metal-binding</keyword>
<dbReference type="EMBL" id="JACHXJ010000015">
    <property type="protein sequence ID" value="MBB3132283.1"/>
    <property type="molecule type" value="Genomic_DNA"/>
</dbReference>
<dbReference type="GO" id="GO:0004462">
    <property type="term" value="F:lactoylglutathione lyase activity"/>
    <property type="evidence" value="ECO:0007669"/>
    <property type="project" value="InterPro"/>
</dbReference>
<feature type="domain" description="VOC" evidence="2">
    <location>
        <begin position="5"/>
        <end position="41"/>
    </location>
</feature>
<gene>
    <name evidence="3" type="ORF">FHS19_007012</name>
</gene>
<proteinExistence type="predicted"/>
<dbReference type="GO" id="GO:0046872">
    <property type="term" value="F:metal ion binding"/>
    <property type="evidence" value="ECO:0007669"/>
    <property type="project" value="UniProtKB-KW"/>
</dbReference>
<dbReference type="PROSITE" id="PS00934">
    <property type="entry name" value="GLYOXALASE_I_1"/>
    <property type="match status" value="1"/>
</dbReference>
<organism evidence="3 4">
    <name type="scientific">Paenibacillus rhizosphaerae</name>
    <dbReference type="NCBI Taxonomy" id="297318"/>
    <lineage>
        <taxon>Bacteria</taxon>
        <taxon>Bacillati</taxon>
        <taxon>Bacillota</taxon>
        <taxon>Bacilli</taxon>
        <taxon>Bacillales</taxon>
        <taxon>Paenibacillaceae</taxon>
        <taxon>Paenibacillus</taxon>
    </lineage>
</organism>
<evidence type="ECO:0000256" key="1">
    <source>
        <dbReference type="ARBA" id="ARBA00022723"/>
    </source>
</evidence>
<dbReference type="InterPro" id="IPR029068">
    <property type="entry name" value="Glyas_Bleomycin-R_OHBP_Dase"/>
</dbReference>
<comment type="caution">
    <text evidence="3">The sequence shown here is derived from an EMBL/GenBank/DDBJ whole genome shotgun (WGS) entry which is preliminary data.</text>
</comment>
<name>A0A839U0L7_9BACL</name>
<keyword evidence="3" id="KW-0456">Lyase</keyword>
<keyword evidence="3" id="KW-0560">Oxidoreductase</keyword>
<dbReference type="AlphaFoldDB" id="A0A839U0L7"/>
<dbReference type="InterPro" id="IPR018146">
    <property type="entry name" value="Glyoxalase_1_CS"/>
</dbReference>
<dbReference type="Gene3D" id="3.10.180.10">
    <property type="entry name" value="2,3-Dihydroxybiphenyl 1,2-Dioxygenase, domain 1"/>
    <property type="match status" value="1"/>
</dbReference>
<evidence type="ECO:0000313" key="3">
    <source>
        <dbReference type="EMBL" id="MBB3132283.1"/>
    </source>
</evidence>
<evidence type="ECO:0000259" key="2">
    <source>
        <dbReference type="PROSITE" id="PS51819"/>
    </source>
</evidence>
<dbReference type="Pfam" id="PF00903">
    <property type="entry name" value="Glyoxalase"/>
    <property type="match status" value="1"/>
</dbReference>
<accession>A0A839U0L7</accession>
<evidence type="ECO:0000313" key="4">
    <source>
        <dbReference type="Proteomes" id="UP000517523"/>
    </source>
</evidence>
<dbReference type="InterPro" id="IPR037523">
    <property type="entry name" value="VOC_core"/>
</dbReference>